<name>A0A6A6FS69_9PEZI</name>
<evidence type="ECO:0000313" key="1">
    <source>
        <dbReference type="EMBL" id="KAF2216124.1"/>
    </source>
</evidence>
<organism evidence="1 2">
    <name type="scientific">Cercospora zeae-maydis SCOH1-5</name>
    <dbReference type="NCBI Taxonomy" id="717836"/>
    <lineage>
        <taxon>Eukaryota</taxon>
        <taxon>Fungi</taxon>
        <taxon>Dikarya</taxon>
        <taxon>Ascomycota</taxon>
        <taxon>Pezizomycotina</taxon>
        <taxon>Dothideomycetes</taxon>
        <taxon>Dothideomycetidae</taxon>
        <taxon>Mycosphaerellales</taxon>
        <taxon>Mycosphaerellaceae</taxon>
        <taxon>Cercospora</taxon>
    </lineage>
</organism>
<gene>
    <name evidence="1" type="ORF">CERZMDRAFT_81289</name>
</gene>
<accession>A0A6A6FS69</accession>
<proteinExistence type="predicted"/>
<reference evidence="1" key="1">
    <citation type="journal article" date="2020" name="Stud. Mycol.">
        <title>101 Dothideomycetes genomes: a test case for predicting lifestyles and emergence of pathogens.</title>
        <authorList>
            <person name="Haridas S."/>
            <person name="Albert R."/>
            <person name="Binder M."/>
            <person name="Bloem J."/>
            <person name="Labutti K."/>
            <person name="Salamov A."/>
            <person name="Andreopoulos B."/>
            <person name="Baker S."/>
            <person name="Barry K."/>
            <person name="Bills G."/>
            <person name="Bluhm B."/>
            <person name="Cannon C."/>
            <person name="Castanera R."/>
            <person name="Culley D."/>
            <person name="Daum C."/>
            <person name="Ezra D."/>
            <person name="Gonzalez J."/>
            <person name="Henrissat B."/>
            <person name="Kuo A."/>
            <person name="Liang C."/>
            <person name="Lipzen A."/>
            <person name="Lutzoni F."/>
            <person name="Magnuson J."/>
            <person name="Mondo S."/>
            <person name="Nolan M."/>
            <person name="Ohm R."/>
            <person name="Pangilinan J."/>
            <person name="Park H.-J."/>
            <person name="Ramirez L."/>
            <person name="Alfaro M."/>
            <person name="Sun H."/>
            <person name="Tritt A."/>
            <person name="Yoshinaga Y."/>
            <person name="Zwiers L.-H."/>
            <person name="Turgeon B."/>
            <person name="Goodwin S."/>
            <person name="Spatafora J."/>
            <person name="Crous P."/>
            <person name="Grigoriev I."/>
        </authorList>
    </citation>
    <scope>NUCLEOTIDE SEQUENCE</scope>
    <source>
        <strain evidence="1">SCOH1-5</strain>
    </source>
</reference>
<sequence>MLGSKLESLSNPLSASEAINDIISRQVQSACGKPNSRLDRLKTRLPGLEVNRRIINAGCGAINWADISASVTFGNTVVSGYLSNGGVRCQIVIGIALITGQNGLVAFTKDICKGFLEETAERCEGFGCSATCQILDGSDRSTVEQTKSISTGFVDPLGPCPDDPDAECAAVEVDA</sequence>
<dbReference type="AlphaFoldDB" id="A0A6A6FS69"/>
<dbReference type="Proteomes" id="UP000799539">
    <property type="component" value="Unassembled WGS sequence"/>
</dbReference>
<evidence type="ECO:0000313" key="2">
    <source>
        <dbReference type="Proteomes" id="UP000799539"/>
    </source>
</evidence>
<keyword evidence="2" id="KW-1185">Reference proteome</keyword>
<protein>
    <submittedName>
        <fullName evidence="1">Uncharacterized protein</fullName>
    </submittedName>
</protein>
<dbReference type="EMBL" id="ML992664">
    <property type="protein sequence ID" value="KAF2216124.1"/>
    <property type="molecule type" value="Genomic_DNA"/>
</dbReference>